<keyword evidence="1" id="KW-0472">Membrane</keyword>
<proteinExistence type="predicted"/>
<dbReference type="Proteomes" id="UP000192327">
    <property type="component" value="Unassembled WGS sequence"/>
</dbReference>
<gene>
    <name evidence="3" type="ORF">BST15_17195</name>
    <name evidence="4" type="ORF">E6Q54_01530</name>
    <name evidence="2" type="ORF">WR43_13855</name>
</gene>
<feature type="transmembrane region" description="Helical" evidence="1">
    <location>
        <begin position="70"/>
        <end position="92"/>
    </location>
</feature>
<dbReference type="PATRIC" id="fig|342002.3.peg.3288"/>
<reference evidence="5" key="1">
    <citation type="submission" date="2015-04" db="EMBL/GenBank/DDBJ databases">
        <title>Genome sequence of Mycobacterium arupense GUC1.</title>
        <authorList>
            <person name="Greninger A.L."/>
            <person name="Cunningham G."/>
            <person name="Chiu C.Y."/>
            <person name="Miller S."/>
        </authorList>
    </citation>
    <scope>NUCLEOTIDE SEQUENCE [LARGE SCALE GENOMIC DNA]</scope>
    <source>
        <strain evidence="5">GUC1</strain>
    </source>
</reference>
<evidence type="ECO:0000313" key="3">
    <source>
        <dbReference type="EMBL" id="OQZ94085.1"/>
    </source>
</evidence>
<name>A0A0F5MVB8_9MYCO</name>
<evidence type="ECO:0000313" key="6">
    <source>
        <dbReference type="Proteomes" id="UP000192327"/>
    </source>
</evidence>
<evidence type="ECO:0000313" key="5">
    <source>
        <dbReference type="Proteomes" id="UP000034416"/>
    </source>
</evidence>
<feature type="transmembrane region" description="Helical" evidence="1">
    <location>
        <begin position="39"/>
        <end position="63"/>
    </location>
</feature>
<dbReference type="Proteomes" id="UP000034416">
    <property type="component" value="Unassembled WGS sequence"/>
</dbReference>
<evidence type="ECO:0000256" key="1">
    <source>
        <dbReference type="SAM" id="Phobius"/>
    </source>
</evidence>
<dbReference type="EMBL" id="MVHH01000047">
    <property type="protein sequence ID" value="OQZ94085.1"/>
    <property type="molecule type" value="Genomic_DNA"/>
</dbReference>
<reference evidence="2" key="2">
    <citation type="submission" date="2015-04" db="EMBL/GenBank/DDBJ databases">
        <title>Genome sequence of Mycobacterium arupense strain GUC1.</title>
        <authorList>
            <person name="Greninger A.L."/>
            <person name="Cunningham G."/>
            <person name="Chiu C.Y."/>
            <person name="Miller S."/>
        </authorList>
    </citation>
    <scope>NUCLEOTIDE SEQUENCE</scope>
    <source>
        <strain evidence="2">GUC1</strain>
    </source>
</reference>
<keyword evidence="6" id="KW-1185">Reference proteome</keyword>
<evidence type="ECO:0000313" key="2">
    <source>
        <dbReference type="EMBL" id="KKB98559.1"/>
    </source>
</evidence>
<dbReference type="InterPro" id="IPR021235">
    <property type="entry name" value="DUF2637"/>
</dbReference>
<dbReference type="RefSeq" id="WP_046190184.1">
    <property type="nucleotide sequence ID" value="NZ_JACKUJ010000008.1"/>
</dbReference>
<sequence length="227" mass="23710">MSAHRNAGRFFWAWLLGSAAVSVAGVVTHALLGDARSPVIASALATVVVVVQLCAIWGVHALVHAQIVGAAYRCALATAVMLALGAFTLNFLALRDLAVTWAGAAAAIAWIVPLVIDLGMTASSVALLALNGQPAPRAHAAEHHPEVPPSVHVEVHNAMHPTVQTDAHLAAAHRIVDQGVVRIAPERVARVLQAHAAGTAPSTIQRTLNVGYSTVLRIIDHQLQEST</sequence>
<keyword evidence="1" id="KW-0812">Transmembrane</keyword>
<dbReference type="EMBL" id="SSGD01000008">
    <property type="protein sequence ID" value="TXI59975.1"/>
    <property type="molecule type" value="Genomic_DNA"/>
</dbReference>
<accession>A0A0F5MVB8</accession>
<dbReference type="AlphaFoldDB" id="A0A0F5MVB8"/>
<keyword evidence="1" id="KW-1133">Transmembrane helix</keyword>
<dbReference type="STRING" id="342002.BST15_17195"/>
<reference evidence="3 6" key="3">
    <citation type="submission" date="2016-12" db="EMBL/GenBank/DDBJ databases">
        <title>The new phylogeny of genus Mycobacterium.</title>
        <authorList>
            <person name="Tortoli E."/>
            <person name="Trovato A."/>
            <person name="Cirillo D.M."/>
        </authorList>
    </citation>
    <scope>NUCLEOTIDE SEQUENCE [LARGE SCALE GENOMIC DNA]</scope>
    <source>
        <strain evidence="3 6">DSM 44942</strain>
    </source>
</reference>
<dbReference type="EMBL" id="LASW01000065">
    <property type="protein sequence ID" value="KKB98559.1"/>
    <property type="molecule type" value="Genomic_DNA"/>
</dbReference>
<feature type="transmembrane region" description="Helical" evidence="1">
    <location>
        <begin position="12"/>
        <end position="33"/>
    </location>
</feature>
<protein>
    <submittedName>
        <fullName evidence="4">DUF2637 domain-containing protein</fullName>
    </submittedName>
</protein>
<comment type="caution">
    <text evidence="2">The sequence shown here is derived from an EMBL/GenBank/DDBJ whole genome shotgun (WGS) entry which is preliminary data.</text>
</comment>
<dbReference type="Pfam" id="PF10935">
    <property type="entry name" value="DUF2637"/>
    <property type="match status" value="1"/>
</dbReference>
<feature type="transmembrane region" description="Helical" evidence="1">
    <location>
        <begin position="98"/>
        <end position="116"/>
    </location>
</feature>
<organism evidence="2 5">
    <name type="scientific">Mycolicibacter arupensis</name>
    <dbReference type="NCBI Taxonomy" id="342002"/>
    <lineage>
        <taxon>Bacteria</taxon>
        <taxon>Bacillati</taxon>
        <taxon>Actinomycetota</taxon>
        <taxon>Actinomycetes</taxon>
        <taxon>Mycobacteriales</taxon>
        <taxon>Mycobacteriaceae</taxon>
        <taxon>Mycolicibacter</taxon>
    </lineage>
</organism>
<dbReference type="OrthoDB" id="4721043at2"/>
<dbReference type="Proteomes" id="UP000321797">
    <property type="component" value="Unassembled WGS sequence"/>
</dbReference>
<evidence type="ECO:0000313" key="7">
    <source>
        <dbReference type="Proteomes" id="UP000321797"/>
    </source>
</evidence>
<evidence type="ECO:0000313" key="4">
    <source>
        <dbReference type="EMBL" id="TXI59975.1"/>
    </source>
</evidence>
<reference evidence="4 7" key="4">
    <citation type="submission" date="2018-09" db="EMBL/GenBank/DDBJ databases">
        <title>Metagenome Assembled Genomes from an Advanced Water Purification Facility.</title>
        <authorList>
            <person name="Stamps B.W."/>
            <person name="Spear J.R."/>
        </authorList>
    </citation>
    <scope>NUCLEOTIDE SEQUENCE [LARGE SCALE GENOMIC DNA]</scope>
    <source>
        <strain evidence="4">Bin_29_2</strain>
    </source>
</reference>